<protein>
    <recommendedName>
        <fullName evidence="3">FAR1 domain-containing protein</fullName>
    </recommendedName>
</protein>
<organism evidence="1 2">
    <name type="scientific">Vitis vinifera</name>
    <name type="common">Grape</name>
    <dbReference type="NCBI Taxonomy" id="29760"/>
    <lineage>
        <taxon>Eukaryota</taxon>
        <taxon>Viridiplantae</taxon>
        <taxon>Streptophyta</taxon>
        <taxon>Embryophyta</taxon>
        <taxon>Tracheophyta</taxon>
        <taxon>Spermatophyta</taxon>
        <taxon>Magnoliopsida</taxon>
        <taxon>eudicotyledons</taxon>
        <taxon>Gunneridae</taxon>
        <taxon>Pentapetalae</taxon>
        <taxon>rosids</taxon>
        <taxon>Vitales</taxon>
        <taxon>Vitaceae</taxon>
        <taxon>Viteae</taxon>
        <taxon>Vitis</taxon>
    </lineage>
</organism>
<evidence type="ECO:0008006" key="3">
    <source>
        <dbReference type="Google" id="ProtNLM"/>
    </source>
</evidence>
<dbReference type="EMBL" id="QGNW01000133">
    <property type="protein sequence ID" value="RVW92916.1"/>
    <property type="molecule type" value="Genomic_DNA"/>
</dbReference>
<dbReference type="AlphaFoldDB" id="A0A438I874"/>
<comment type="caution">
    <text evidence="1">The sequence shown here is derived from an EMBL/GenBank/DDBJ whole genome shotgun (WGS) entry which is preliminary data.</text>
</comment>
<dbReference type="Proteomes" id="UP000288805">
    <property type="component" value="Unassembled WGS sequence"/>
</dbReference>
<sequence length="106" mass="12372">MEITIKQEFEVKLEDVVHDNAYTGGSYHYDANNLKEKVLKGISVEEVYKLEFNCIDEHKPRLLTRVGCEAAFRIGLNRKVGKWIVKEFRGEHNNHHLVDTINTKFL</sequence>
<proteinExistence type="predicted"/>
<evidence type="ECO:0000313" key="2">
    <source>
        <dbReference type="Proteomes" id="UP000288805"/>
    </source>
</evidence>
<accession>A0A438I874</accession>
<gene>
    <name evidence="1" type="ORF">CK203_040458</name>
</gene>
<reference evidence="1 2" key="1">
    <citation type="journal article" date="2018" name="PLoS Genet.">
        <title>Population sequencing reveals clonal diversity and ancestral inbreeding in the grapevine cultivar Chardonnay.</title>
        <authorList>
            <person name="Roach M.J."/>
            <person name="Johnson D.L."/>
            <person name="Bohlmann J."/>
            <person name="van Vuuren H.J."/>
            <person name="Jones S.J."/>
            <person name="Pretorius I.S."/>
            <person name="Schmidt S.A."/>
            <person name="Borneman A.R."/>
        </authorList>
    </citation>
    <scope>NUCLEOTIDE SEQUENCE [LARGE SCALE GENOMIC DNA]</scope>
    <source>
        <strain evidence="2">cv. Chardonnay</strain>
        <tissue evidence="1">Leaf</tissue>
    </source>
</reference>
<evidence type="ECO:0000313" key="1">
    <source>
        <dbReference type="EMBL" id="RVW92916.1"/>
    </source>
</evidence>
<name>A0A438I874_VITVI</name>